<dbReference type="SMART" id="SM00382">
    <property type="entry name" value="AAA"/>
    <property type="match status" value="1"/>
</dbReference>
<dbReference type="CDD" id="cd03268">
    <property type="entry name" value="ABC_BcrA_bacitracin_resist"/>
    <property type="match status" value="1"/>
</dbReference>
<evidence type="ECO:0000313" key="6">
    <source>
        <dbReference type="EMBL" id="AFK15975.3"/>
    </source>
</evidence>
<name>A0AAU8PVS4_CORPS</name>
<dbReference type="Pfam" id="PF00005">
    <property type="entry name" value="ABC_tran"/>
    <property type="match status" value="1"/>
</dbReference>
<reference evidence="6 7" key="1">
    <citation type="journal article" date="2013" name="J. Biotechnol.">
        <title>Genome sequence of Corynebacterium pseudotuberculosis biovar equi strain 258 and prediction of antigenic targets to improve biotechnological vaccine production.</title>
        <authorList>
            <person name="Soares S.C."/>
            <person name="Trost E."/>
            <person name="Ramos R.T."/>
            <person name="Carneiro A.R."/>
            <person name="Santos A.R."/>
            <person name="Pinto A.C."/>
            <person name="Barbosa E."/>
            <person name="Aburjaile F."/>
            <person name="Ali A."/>
            <person name="Diniz C.A."/>
            <person name="Hassan S.S."/>
            <person name="Fiaux K."/>
            <person name="Guimaraes L.C."/>
            <person name="Bakhtiar S.M."/>
            <person name="Pereira U."/>
            <person name="Almeida S.S."/>
            <person name="Abreu V.A."/>
            <person name="Rocha F.S."/>
            <person name="Dorella F.A."/>
            <person name="Miyoshi A."/>
            <person name="Silva A."/>
            <person name="Azevedo V."/>
            <person name="Tauch A."/>
        </authorList>
    </citation>
    <scope>NUCLEOTIDE SEQUENCE [LARGE SCALE GENOMIC DNA]</scope>
    <source>
        <strain evidence="6 7">258</strain>
    </source>
</reference>
<evidence type="ECO:0000313" key="7">
    <source>
        <dbReference type="Proteomes" id="UP000006465"/>
    </source>
</evidence>
<dbReference type="PROSITE" id="PS00211">
    <property type="entry name" value="ABC_TRANSPORTER_1"/>
    <property type="match status" value="1"/>
</dbReference>
<dbReference type="InterPro" id="IPR017871">
    <property type="entry name" value="ABC_transporter-like_CS"/>
</dbReference>
<dbReference type="GO" id="GO:0016887">
    <property type="term" value="F:ATP hydrolysis activity"/>
    <property type="evidence" value="ECO:0007669"/>
    <property type="project" value="InterPro"/>
</dbReference>
<proteinExistence type="inferred from homology"/>
<protein>
    <submittedName>
        <fullName evidence="6">ATP-binding cassette domain-containing protein</fullName>
    </submittedName>
</protein>
<comment type="similarity">
    <text evidence="1">Belongs to the ABC transporter superfamily.</text>
</comment>
<keyword evidence="3" id="KW-0547">Nucleotide-binding</keyword>
<sequence>MESMITVRHLSKKYGSKTAIADLSFTVPDGTVTGFLGPNGSGKSTTMRCILGLDRPTHGDVEFSTDTYTGTFANVKDKPKMAGAILDSSWFNPARSGRNHLRVLARGAGISDNRVEECLDIVGLQEAAKGKIGGYSLGMKQRIGVAAALLGDPQHLILDEPVNGLDPEGVSWMRNTIRSLAREGRSVLVSSHLLSEMQLTADRLVVIGRGHMIGEYSLEEFLADGTRVQVETPHAVELAAKLQSQGFEIVDLQEAAGFSVNVDKDADEQAVRTTVAMTALTAQLPVLGLSTIQDNLEQRFLAATAEVQEYRTKQAVDSAVGDTALSATQ</sequence>
<dbReference type="Proteomes" id="UP000006465">
    <property type="component" value="Chromosome"/>
</dbReference>
<dbReference type="InterPro" id="IPR003593">
    <property type="entry name" value="AAA+_ATPase"/>
</dbReference>
<dbReference type="KEGG" id="coe:CP258_01740"/>
<gene>
    <name evidence="6" type="ORF">CP258_01740</name>
</gene>
<feature type="domain" description="ABC transporter" evidence="5">
    <location>
        <begin position="5"/>
        <end position="234"/>
    </location>
</feature>
<dbReference type="RefSeq" id="WP_032802174.1">
    <property type="nucleotide sequence ID" value="NC_017945.3"/>
</dbReference>
<accession>A0AAU8PVS4</accession>
<evidence type="ECO:0000256" key="3">
    <source>
        <dbReference type="ARBA" id="ARBA00022741"/>
    </source>
</evidence>
<dbReference type="PROSITE" id="PS50893">
    <property type="entry name" value="ABC_TRANSPORTER_2"/>
    <property type="match status" value="1"/>
</dbReference>
<evidence type="ECO:0000256" key="2">
    <source>
        <dbReference type="ARBA" id="ARBA00022448"/>
    </source>
</evidence>
<dbReference type="Gene3D" id="3.40.50.300">
    <property type="entry name" value="P-loop containing nucleotide triphosphate hydrolases"/>
    <property type="match status" value="1"/>
</dbReference>
<evidence type="ECO:0000259" key="5">
    <source>
        <dbReference type="PROSITE" id="PS50893"/>
    </source>
</evidence>
<dbReference type="PANTHER" id="PTHR43335:SF4">
    <property type="entry name" value="ABC TRANSPORTER, ATP-BINDING PROTEIN"/>
    <property type="match status" value="1"/>
</dbReference>
<dbReference type="InterPro" id="IPR003439">
    <property type="entry name" value="ABC_transporter-like_ATP-bd"/>
</dbReference>
<dbReference type="AlphaFoldDB" id="A0AAU8PVS4"/>
<dbReference type="SUPFAM" id="SSF52540">
    <property type="entry name" value="P-loop containing nucleoside triphosphate hydrolases"/>
    <property type="match status" value="1"/>
</dbReference>
<dbReference type="PANTHER" id="PTHR43335">
    <property type="entry name" value="ABC TRANSPORTER, ATP-BINDING PROTEIN"/>
    <property type="match status" value="1"/>
</dbReference>
<dbReference type="EMBL" id="CP003540">
    <property type="protein sequence ID" value="AFK15975.3"/>
    <property type="molecule type" value="Genomic_DNA"/>
</dbReference>
<evidence type="ECO:0000256" key="4">
    <source>
        <dbReference type="ARBA" id="ARBA00022840"/>
    </source>
</evidence>
<dbReference type="GO" id="GO:0005524">
    <property type="term" value="F:ATP binding"/>
    <property type="evidence" value="ECO:0007669"/>
    <property type="project" value="UniProtKB-KW"/>
</dbReference>
<dbReference type="InterPro" id="IPR027417">
    <property type="entry name" value="P-loop_NTPase"/>
</dbReference>
<organism evidence="6 7">
    <name type="scientific">Corynebacterium pseudotuberculosis 258</name>
    <dbReference type="NCBI Taxonomy" id="1168865"/>
    <lineage>
        <taxon>Bacteria</taxon>
        <taxon>Bacillati</taxon>
        <taxon>Actinomycetota</taxon>
        <taxon>Actinomycetes</taxon>
        <taxon>Mycobacteriales</taxon>
        <taxon>Corynebacteriaceae</taxon>
        <taxon>Corynebacterium</taxon>
    </lineage>
</organism>
<keyword evidence="2" id="KW-0813">Transport</keyword>
<keyword evidence="4 6" id="KW-0067">ATP-binding</keyword>
<evidence type="ECO:0000256" key="1">
    <source>
        <dbReference type="ARBA" id="ARBA00005417"/>
    </source>
</evidence>